<sequence>MAQDAQFSTPLPSGASNSDRRARLKALDEEMDALESRFRRLDAQRQIVAQALDSIRYPVLTLPPEVTAHIFSYYVDNPHIGYPGGDDPGDGPLPLASVCRSWRNICLSLHSLWSSLRVYPLDHSQSHLIRLLQCWLPRAGNHPVDLAIFRPLTSASAFDLLSSISQFSPQWRTLRLTLLAPWSFPNERLQGRLPRLSKLIINVLADRGVDPGWTITAFSDAPSLREVRLYGASLRCITLPWIQLTHLECKMESSDCVRILQRTPQLEVLNVLNVYFDNDSDPNTGAVALTHLHTLKFEYDRSGEILDFLTLPALKTIELSALYPGGPERFSALGLRSMWSLQSIHLMGMASKISNLCLRSAPSAEEVEIRHTSFEWPEDTLDELVELLHHDNAFLPVLRTMTLSHCTMQISVEPLAHMLLSRCHGGRPGVARLESFRLSFWHAEMDINVEEIKTGLRPLMDAGMEVEIGFNYPYRPEYQ</sequence>
<dbReference type="SUPFAM" id="SSF52047">
    <property type="entry name" value="RNI-like"/>
    <property type="match status" value="1"/>
</dbReference>
<gene>
    <name evidence="3" type="ORF">DFH07DRAFT_1068411</name>
</gene>
<evidence type="ECO:0000313" key="3">
    <source>
        <dbReference type="EMBL" id="KAJ7716217.1"/>
    </source>
</evidence>
<comment type="caution">
    <text evidence="3">The sequence shown here is derived from an EMBL/GenBank/DDBJ whole genome shotgun (WGS) entry which is preliminary data.</text>
</comment>
<dbReference type="Proteomes" id="UP001215280">
    <property type="component" value="Unassembled WGS sequence"/>
</dbReference>
<dbReference type="InterPro" id="IPR032675">
    <property type="entry name" value="LRR_dom_sf"/>
</dbReference>
<dbReference type="EMBL" id="JARJLG010000335">
    <property type="protein sequence ID" value="KAJ7716217.1"/>
    <property type="molecule type" value="Genomic_DNA"/>
</dbReference>
<keyword evidence="4" id="KW-1185">Reference proteome</keyword>
<organism evidence="3 4">
    <name type="scientific">Mycena maculata</name>
    <dbReference type="NCBI Taxonomy" id="230809"/>
    <lineage>
        <taxon>Eukaryota</taxon>
        <taxon>Fungi</taxon>
        <taxon>Dikarya</taxon>
        <taxon>Basidiomycota</taxon>
        <taxon>Agaricomycotina</taxon>
        <taxon>Agaricomycetes</taxon>
        <taxon>Agaricomycetidae</taxon>
        <taxon>Agaricales</taxon>
        <taxon>Marasmiineae</taxon>
        <taxon>Mycenaceae</taxon>
        <taxon>Mycena</taxon>
    </lineage>
</organism>
<accession>A0AAD7MGF7</accession>
<evidence type="ECO:0000313" key="4">
    <source>
        <dbReference type="Proteomes" id="UP001215280"/>
    </source>
</evidence>
<protein>
    <recommendedName>
        <fullName evidence="2">F-box domain-containing protein</fullName>
    </recommendedName>
</protein>
<evidence type="ECO:0000259" key="2">
    <source>
        <dbReference type="Pfam" id="PF12937"/>
    </source>
</evidence>
<dbReference type="Gene3D" id="3.80.10.10">
    <property type="entry name" value="Ribonuclease Inhibitor"/>
    <property type="match status" value="1"/>
</dbReference>
<feature type="compositionally biased region" description="Polar residues" evidence="1">
    <location>
        <begin position="1"/>
        <end position="17"/>
    </location>
</feature>
<dbReference type="Gene3D" id="1.20.1280.50">
    <property type="match status" value="1"/>
</dbReference>
<dbReference type="PANTHER" id="PTHR38926:SF5">
    <property type="entry name" value="F-BOX AND LEUCINE-RICH REPEAT PROTEIN 6"/>
    <property type="match status" value="1"/>
</dbReference>
<reference evidence="3" key="1">
    <citation type="submission" date="2023-03" db="EMBL/GenBank/DDBJ databases">
        <title>Massive genome expansion in bonnet fungi (Mycena s.s.) driven by repeated elements and novel gene families across ecological guilds.</title>
        <authorList>
            <consortium name="Lawrence Berkeley National Laboratory"/>
            <person name="Harder C.B."/>
            <person name="Miyauchi S."/>
            <person name="Viragh M."/>
            <person name="Kuo A."/>
            <person name="Thoen E."/>
            <person name="Andreopoulos B."/>
            <person name="Lu D."/>
            <person name="Skrede I."/>
            <person name="Drula E."/>
            <person name="Henrissat B."/>
            <person name="Morin E."/>
            <person name="Kohler A."/>
            <person name="Barry K."/>
            <person name="LaButti K."/>
            <person name="Morin E."/>
            <person name="Salamov A."/>
            <person name="Lipzen A."/>
            <person name="Mereny Z."/>
            <person name="Hegedus B."/>
            <person name="Baldrian P."/>
            <person name="Stursova M."/>
            <person name="Weitz H."/>
            <person name="Taylor A."/>
            <person name="Grigoriev I.V."/>
            <person name="Nagy L.G."/>
            <person name="Martin F."/>
            <person name="Kauserud H."/>
        </authorList>
    </citation>
    <scope>NUCLEOTIDE SEQUENCE</scope>
    <source>
        <strain evidence="3">CBHHK188m</strain>
    </source>
</reference>
<proteinExistence type="predicted"/>
<dbReference type="InterPro" id="IPR001810">
    <property type="entry name" value="F-box_dom"/>
</dbReference>
<feature type="domain" description="F-box" evidence="2">
    <location>
        <begin position="60"/>
        <end position="116"/>
    </location>
</feature>
<evidence type="ECO:0000256" key="1">
    <source>
        <dbReference type="SAM" id="MobiDB-lite"/>
    </source>
</evidence>
<dbReference type="Pfam" id="PF12937">
    <property type="entry name" value="F-box-like"/>
    <property type="match status" value="1"/>
</dbReference>
<dbReference type="AlphaFoldDB" id="A0AAD7MGF7"/>
<dbReference type="PANTHER" id="PTHR38926">
    <property type="entry name" value="F-BOX DOMAIN CONTAINING PROTEIN, EXPRESSED"/>
    <property type="match status" value="1"/>
</dbReference>
<name>A0AAD7MGF7_9AGAR</name>
<feature type="region of interest" description="Disordered" evidence="1">
    <location>
        <begin position="1"/>
        <end position="21"/>
    </location>
</feature>